<name>A0A4U0XJW7_9PEZI</name>
<accession>A0A4U0XJW7</accession>
<protein>
    <recommendedName>
        <fullName evidence="7">FAD/NAD(P)-binding domain-containing protein</fullName>
    </recommendedName>
</protein>
<evidence type="ECO:0000313" key="5">
    <source>
        <dbReference type="EMBL" id="TKA76661.1"/>
    </source>
</evidence>
<evidence type="ECO:0000256" key="4">
    <source>
        <dbReference type="ARBA" id="ARBA00023002"/>
    </source>
</evidence>
<evidence type="ECO:0000256" key="1">
    <source>
        <dbReference type="ARBA" id="ARBA00010139"/>
    </source>
</evidence>
<keyword evidence="4" id="KW-0560">Oxidoreductase</keyword>
<evidence type="ECO:0000313" key="6">
    <source>
        <dbReference type="Proteomes" id="UP000309340"/>
    </source>
</evidence>
<sequence length="560" mass="63902">MPHVNEPGMQVPDRPQCDPDKIRIIHVGMGASGLLAAHKAKKMLSNYELVCYEKNDTVGGTWVSHTYTFPFEPNPDWSGYYAYAPEIQEYFMRFYKKHNLEPFVVLGTEVVAAEWHDLEGKWQIQLKRKDGTTFEDTCNVLINGSGVLTKWKWPAIDGVHDFQGVLAHSAYWPQDLDWTDKRVAVIGTGSSSIQMVPKLAATASSVTVFMRKPTYIAPQFGANITNKEADPDAMDPAAAGKHQYTEKEKQRFRDYPDYHLDYRKKVEGSIVGGWDMFNKGTDLNVRVREFMQNQMRDRLGDRDDLKEKIIPTWSPGCRRLTPGECYLEALIQKNVTCKFDGIDSVNASGLRTGKGEQVDIEILVCATGFNVQYLPHFRIVGLGGQVMQDQTTPNVYASIAAPGFPNYFVINGPRGNWGQGCALPSHETQMEYILQCCRKMQEDQIKSMHPKEKITTHLNEYEDAWHKKVCSAHSIWSEDCKSWYKDNTINGRIHIWPGSLLHHLKYLKRPRYEHYEIDYKDPDNIFAFLGNGRTIGQVKYGAEAPVPYIRNDEDAPWDVE</sequence>
<dbReference type="GO" id="GO:0050661">
    <property type="term" value="F:NADP binding"/>
    <property type="evidence" value="ECO:0007669"/>
    <property type="project" value="InterPro"/>
</dbReference>
<dbReference type="InterPro" id="IPR051209">
    <property type="entry name" value="FAD-bind_Monooxygenase_sf"/>
</dbReference>
<dbReference type="InterPro" id="IPR020946">
    <property type="entry name" value="Flavin_mOase-like"/>
</dbReference>
<dbReference type="OrthoDB" id="74360at2759"/>
<dbReference type="Pfam" id="PF00743">
    <property type="entry name" value="FMO-like"/>
    <property type="match status" value="1"/>
</dbReference>
<keyword evidence="3" id="KW-0274">FAD</keyword>
<dbReference type="Gene3D" id="3.50.50.60">
    <property type="entry name" value="FAD/NAD(P)-binding domain"/>
    <property type="match status" value="2"/>
</dbReference>
<evidence type="ECO:0000256" key="3">
    <source>
        <dbReference type="ARBA" id="ARBA00022827"/>
    </source>
</evidence>
<keyword evidence="6" id="KW-1185">Reference proteome</keyword>
<dbReference type="AlphaFoldDB" id="A0A4U0XJW7"/>
<dbReference type="PANTHER" id="PTHR42877:SF8">
    <property type="entry name" value="MONOOXYGENASE"/>
    <property type="match status" value="1"/>
</dbReference>
<evidence type="ECO:0000256" key="2">
    <source>
        <dbReference type="ARBA" id="ARBA00022630"/>
    </source>
</evidence>
<keyword evidence="2" id="KW-0285">Flavoprotein</keyword>
<gene>
    <name evidence="5" type="ORF">B0A55_02597</name>
</gene>
<evidence type="ECO:0008006" key="7">
    <source>
        <dbReference type="Google" id="ProtNLM"/>
    </source>
</evidence>
<dbReference type="SUPFAM" id="SSF51905">
    <property type="entry name" value="FAD/NAD(P)-binding domain"/>
    <property type="match status" value="3"/>
</dbReference>
<reference evidence="5 6" key="1">
    <citation type="submission" date="2017-03" db="EMBL/GenBank/DDBJ databases">
        <title>Genomes of endolithic fungi from Antarctica.</title>
        <authorList>
            <person name="Coleine C."/>
            <person name="Masonjones S."/>
            <person name="Stajich J.E."/>
        </authorList>
    </citation>
    <scope>NUCLEOTIDE SEQUENCE [LARGE SCALE GENOMIC DNA]</scope>
    <source>
        <strain evidence="5 6">CCFEE 5184</strain>
    </source>
</reference>
<comment type="caution">
    <text evidence="5">The sequence shown here is derived from an EMBL/GenBank/DDBJ whole genome shotgun (WGS) entry which is preliminary data.</text>
</comment>
<dbReference type="GO" id="GO:0004499">
    <property type="term" value="F:N,N-dimethylaniline monooxygenase activity"/>
    <property type="evidence" value="ECO:0007669"/>
    <property type="project" value="InterPro"/>
</dbReference>
<proteinExistence type="inferred from homology"/>
<comment type="similarity">
    <text evidence="1">Belongs to the FAD-binding monooxygenase family.</text>
</comment>
<dbReference type="PANTHER" id="PTHR42877">
    <property type="entry name" value="L-ORNITHINE N(5)-MONOOXYGENASE-RELATED"/>
    <property type="match status" value="1"/>
</dbReference>
<organism evidence="5 6">
    <name type="scientific">Friedmanniomyces simplex</name>
    <dbReference type="NCBI Taxonomy" id="329884"/>
    <lineage>
        <taxon>Eukaryota</taxon>
        <taxon>Fungi</taxon>
        <taxon>Dikarya</taxon>
        <taxon>Ascomycota</taxon>
        <taxon>Pezizomycotina</taxon>
        <taxon>Dothideomycetes</taxon>
        <taxon>Dothideomycetidae</taxon>
        <taxon>Mycosphaerellales</taxon>
        <taxon>Teratosphaeriaceae</taxon>
        <taxon>Friedmanniomyces</taxon>
    </lineage>
</organism>
<dbReference type="GO" id="GO:0050660">
    <property type="term" value="F:flavin adenine dinucleotide binding"/>
    <property type="evidence" value="ECO:0007669"/>
    <property type="project" value="InterPro"/>
</dbReference>
<dbReference type="EMBL" id="NAJQ01000156">
    <property type="protein sequence ID" value="TKA76661.1"/>
    <property type="molecule type" value="Genomic_DNA"/>
</dbReference>
<dbReference type="InterPro" id="IPR036188">
    <property type="entry name" value="FAD/NAD-bd_sf"/>
</dbReference>
<dbReference type="Proteomes" id="UP000309340">
    <property type="component" value="Unassembled WGS sequence"/>
</dbReference>